<dbReference type="RefSeq" id="WP_345083831.1">
    <property type="nucleotide sequence ID" value="NZ_BAABFA010000019.1"/>
</dbReference>
<dbReference type="PANTHER" id="PTHR43691">
    <property type="entry name" value="URIDINE PHOSPHORYLASE"/>
    <property type="match status" value="1"/>
</dbReference>
<evidence type="ECO:0000259" key="4">
    <source>
        <dbReference type="Pfam" id="PF01048"/>
    </source>
</evidence>
<organism evidence="5 6">
    <name type="scientific">Nemorincola caseinilytica</name>
    <dbReference type="NCBI Taxonomy" id="2054315"/>
    <lineage>
        <taxon>Bacteria</taxon>
        <taxon>Pseudomonadati</taxon>
        <taxon>Bacteroidota</taxon>
        <taxon>Chitinophagia</taxon>
        <taxon>Chitinophagales</taxon>
        <taxon>Chitinophagaceae</taxon>
        <taxon>Nemorincola</taxon>
    </lineage>
</organism>
<accession>A0ABP8NNB6</accession>
<dbReference type="CDD" id="cd00436">
    <property type="entry name" value="UP_TbUP-like"/>
    <property type="match status" value="1"/>
</dbReference>
<sequence length="295" mass="32341">MSGRHIEPSELIITERGTIYHIDIAPEHLAPTVITVGSPDRVKEVSKYFDKIEHRAQHREFITHTGYVANRRISVISTGIGVGNIDIVLNEIDALMNIDLATRTINEHKTSLSIIRLGTCGTLQADVPVDSMIVSTYAMGLDNLMLFYDMEVNAAQQELLAAFAQHIATTGKNIHPYICEGAAELRSHFTDGYVHGITVTCPGFYGPQGRTLRLQPAFPHILDALASFGHKGHRVANFEMETSAIYGMGALLGHKCLSISTAVANRATKTFSADTDRAVDNMIRQSLQVIADNDL</sequence>
<reference evidence="6" key="1">
    <citation type="journal article" date="2019" name="Int. J. Syst. Evol. Microbiol.">
        <title>The Global Catalogue of Microorganisms (GCM) 10K type strain sequencing project: providing services to taxonomists for standard genome sequencing and annotation.</title>
        <authorList>
            <consortium name="The Broad Institute Genomics Platform"/>
            <consortium name="The Broad Institute Genome Sequencing Center for Infectious Disease"/>
            <person name="Wu L."/>
            <person name="Ma J."/>
        </authorList>
    </citation>
    <scope>NUCLEOTIDE SEQUENCE [LARGE SCALE GENOMIC DNA]</scope>
    <source>
        <strain evidence="6">JCM 32105</strain>
    </source>
</reference>
<comment type="catalytic activity">
    <reaction evidence="3">
        <text>uridine + phosphate = alpha-D-ribose 1-phosphate + uracil</text>
        <dbReference type="Rhea" id="RHEA:24388"/>
        <dbReference type="ChEBI" id="CHEBI:16704"/>
        <dbReference type="ChEBI" id="CHEBI:17568"/>
        <dbReference type="ChEBI" id="CHEBI:43474"/>
        <dbReference type="ChEBI" id="CHEBI:57720"/>
        <dbReference type="EC" id="2.4.2.3"/>
    </reaction>
</comment>
<evidence type="ECO:0000256" key="1">
    <source>
        <dbReference type="ARBA" id="ARBA00011888"/>
    </source>
</evidence>
<dbReference type="EC" id="2.4.2.3" evidence="1"/>
<dbReference type="InterPro" id="IPR000845">
    <property type="entry name" value="Nucleoside_phosphorylase_d"/>
</dbReference>
<evidence type="ECO:0000256" key="3">
    <source>
        <dbReference type="ARBA" id="ARBA00048447"/>
    </source>
</evidence>
<name>A0ABP8NNB6_9BACT</name>
<evidence type="ECO:0000313" key="6">
    <source>
        <dbReference type="Proteomes" id="UP001500067"/>
    </source>
</evidence>
<proteinExistence type="predicted"/>
<dbReference type="InterPro" id="IPR035994">
    <property type="entry name" value="Nucleoside_phosphorylase_sf"/>
</dbReference>
<feature type="domain" description="Nucleoside phosphorylase" evidence="4">
    <location>
        <begin position="32"/>
        <end position="284"/>
    </location>
</feature>
<dbReference type="Proteomes" id="UP001500067">
    <property type="component" value="Unassembled WGS sequence"/>
</dbReference>
<protein>
    <recommendedName>
        <fullName evidence="2">Uridine phosphorylase</fullName>
        <ecNumber evidence="1">2.4.2.3</ecNumber>
    </recommendedName>
</protein>
<keyword evidence="6" id="KW-1185">Reference proteome</keyword>
<dbReference type="Gene3D" id="3.40.50.1580">
    <property type="entry name" value="Nucleoside phosphorylase domain"/>
    <property type="match status" value="1"/>
</dbReference>
<gene>
    <name evidence="5" type="ORF">GCM10023093_25600</name>
</gene>
<dbReference type="Pfam" id="PF01048">
    <property type="entry name" value="PNP_UDP_1"/>
    <property type="match status" value="1"/>
</dbReference>
<evidence type="ECO:0000256" key="2">
    <source>
        <dbReference type="ARBA" id="ARBA00021980"/>
    </source>
</evidence>
<dbReference type="SUPFAM" id="SSF53167">
    <property type="entry name" value="Purine and uridine phosphorylases"/>
    <property type="match status" value="1"/>
</dbReference>
<dbReference type="EMBL" id="BAABFA010000019">
    <property type="protein sequence ID" value="GAA4468300.1"/>
    <property type="molecule type" value="Genomic_DNA"/>
</dbReference>
<evidence type="ECO:0000313" key="5">
    <source>
        <dbReference type="EMBL" id="GAA4468300.1"/>
    </source>
</evidence>
<dbReference type="PANTHER" id="PTHR43691:SF11">
    <property type="entry name" value="FI09636P-RELATED"/>
    <property type="match status" value="1"/>
</dbReference>
<comment type="caution">
    <text evidence="5">The sequence shown here is derived from an EMBL/GenBank/DDBJ whole genome shotgun (WGS) entry which is preliminary data.</text>
</comment>